<gene>
    <name evidence="3" type="ORF">DOK78_000648</name>
</gene>
<dbReference type="PROSITE" id="PS51819">
    <property type="entry name" value="VOC"/>
    <property type="match status" value="1"/>
</dbReference>
<dbReference type="EMBL" id="CP147251">
    <property type="protein sequence ID" value="WYJ76031.1"/>
    <property type="molecule type" value="Genomic_DNA"/>
</dbReference>
<evidence type="ECO:0000259" key="2">
    <source>
        <dbReference type="PROSITE" id="PS51819"/>
    </source>
</evidence>
<dbReference type="Gene3D" id="3.10.180.10">
    <property type="entry name" value="2,3-Dihydroxybiphenyl 1,2-Dioxygenase, domain 1"/>
    <property type="match status" value="1"/>
</dbReference>
<dbReference type="InterPro" id="IPR004360">
    <property type="entry name" value="Glyas_Fos-R_dOase_dom"/>
</dbReference>
<keyword evidence="1" id="KW-0479">Metal-binding</keyword>
<dbReference type="PANTHER" id="PTHR36113">
    <property type="entry name" value="LYASE, PUTATIVE-RELATED-RELATED"/>
    <property type="match status" value="1"/>
</dbReference>
<dbReference type="Proteomes" id="UP000664701">
    <property type="component" value="Chromosome"/>
</dbReference>
<dbReference type="PANTHER" id="PTHR36113:SF6">
    <property type="entry name" value="FOSFOMYCIN RESISTANCE PROTEIN FOSX"/>
    <property type="match status" value="1"/>
</dbReference>
<dbReference type="InterPro" id="IPR051332">
    <property type="entry name" value="Fosfomycin_Res_Enzymes"/>
</dbReference>
<feature type="domain" description="VOC" evidence="2">
    <location>
        <begin position="1"/>
        <end position="127"/>
    </location>
</feature>
<keyword evidence="4" id="KW-1185">Reference proteome</keyword>
<evidence type="ECO:0000313" key="3">
    <source>
        <dbReference type="EMBL" id="WYJ76031.1"/>
    </source>
</evidence>
<sequence length="129" mass="15245">MIHHIELYVRDLAETQQFYDFLLSELNYSIYQQWDNGISYKFEDTYIVFVQVTAAYKNNGYHRKNIGLNHLAFQVNSTSQVNHLRKKLLARGTQELYAELYPFAGGPTHYAFYFEDPDRLKLEIVAEPK</sequence>
<reference evidence="3 4" key="2">
    <citation type="submission" date="2024-03" db="EMBL/GenBank/DDBJ databases">
        <title>The Genome Sequence of Enterococcus sp. DIV2402.</title>
        <authorList>
            <consortium name="The Broad Institute Genomics Platform"/>
            <consortium name="The Broad Institute Microbial Omics Core"/>
            <consortium name="The Broad Institute Genomic Center for Infectious Diseases"/>
            <person name="Earl A."/>
            <person name="Manson A."/>
            <person name="Gilmore M."/>
            <person name="Schwartman J."/>
            <person name="Shea T."/>
            <person name="Abouelleil A."/>
            <person name="Cao P."/>
            <person name="Chapman S."/>
            <person name="Cusick C."/>
            <person name="Young S."/>
            <person name="Neafsey D."/>
            <person name="Nusbaum C."/>
            <person name="Birren B."/>
        </authorList>
    </citation>
    <scope>NUCLEOTIDE SEQUENCE [LARGE SCALE GENOMIC DNA]</scope>
    <source>
        <strain evidence="3 4">DIV2402</strain>
    </source>
</reference>
<evidence type="ECO:0000256" key="1">
    <source>
        <dbReference type="ARBA" id="ARBA00022723"/>
    </source>
</evidence>
<accession>A0ABZ2SLK8</accession>
<dbReference type="RefSeq" id="WP_207942260.1">
    <property type="nucleotide sequence ID" value="NZ_CP147251.1"/>
</dbReference>
<organism evidence="3 4">
    <name type="scientific">Candidatus Enterococcus lowellii</name>
    <dbReference type="NCBI Taxonomy" id="2230877"/>
    <lineage>
        <taxon>Bacteria</taxon>
        <taxon>Bacillati</taxon>
        <taxon>Bacillota</taxon>
        <taxon>Bacilli</taxon>
        <taxon>Lactobacillales</taxon>
        <taxon>Enterococcaceae</taxon>
        <taxon>Enterococcus</taxon>
    </lineage>
</organism>
<dbReference type="InterPro" id="IPR029068">
    <property type="entry name" value="Glyas_Bleomycin-R_OHBP_Dase"/>
</dbReference>
<proteinExistence type="predicted"/>
<protein>
    <recommendedName>
        <fullName evidence="2">VOC domain-containing protein</fullName>
    </recommendedName>
</protein>
<name>A0ABZ2SLK8_9ENTE</name>
<reference evidence="3 4" key="1">
    <citation type="submission" date="2021-03" db="EMBL/GenBank/DDBJ databases">
        <authorList>
            <person name="Gilmore M.S."/>
            <person name="Schwartzman J."/>
            <person name="Van Tyne D."/>
            <person name="Martin M."/>
            <person name="Earl A.M."/>
            <person name="Manson A.L."/>
            <person name="Straub T."/>
            <person name="Salamzade R."/>
            <person name="Saavedra J."/>
            <person name="Lebreton F."/>
            <person name="Prichula J."/>
            <person name="Schaufler K."/>
            <person name="Gaca A."/>
            <person name="Sgardioli B."/>
            <person name="Wagenaar J."/>
            <person name="Strong T."/>
        </authorList>
    </citation>
    <scope>NUCLEOTIDE SEQUENCE [LARGE SCALE GENOMIC DNA]</scope>
    <source>
        <strain evidence="3 4">DIV2402</strain>
    </source>
</reference>
<dbReference type="InterPro" id="IPR037523">
    <property type="entry name" value="VOC_core"/>
</dbReference>
<evidence type="ECO:0000313" key="4">
    <source>
        <dbReference type="Proteomes" id="UP000664701"/>
    </source>
</evidence>
<dbReference type="SUPFAM" id="SSF54593">
    <property type="entry name" value="Glyoxalase/Bleomycin resistance protein/Dihydroxybiphenyl dioxygenase"/>
    <property type="match status" value="1"/>
</dbReference>
<dbReference type="Pfam" id="PF00903">
    <property type="entry name" value="Glyoxalase"/>
    <property type="match status" value="1"/>
</dbReference>